<dbReference type="InterPro" id="IPR038735">
    <property type="entry name" value="MSMEG_1276-like_NTP-PPase_dom"/>
</dbReference>
<organism evidence="1 2">
    <name type="scientific">Exiguobacterium aurantiacum</name>
    <dbReference type="NCBI Taxonomy" id="33987"/>
    <lineage>
        <taxon>Bacteria</taxon>
        <taxon>Bacillati</taxon>
        <taxon>Bacillota</taxon>
        <taxon>Bacilli</taxon>
        <taxon>Bacillales</taxon>
        <taxon>Bacillales Family XII. Incertae Sedis</taxon>
        <taxon>Exiguobacterium</taxon>
    </lineage>
</organism>
<evidence type="ECO:0000313" key="1">
    <source>
        <dbReference type="EMBL" id="STO08799.1"/>
    </source>
</evidence>
<dbReference type="Proteomes" id="UP000254060">
    <property type="component" value="Unassembled WGS sequence"/>
</dbReference>
<name>A0A377FVH5_9BACL</name>
<protein>
    <recommendedName>
        <fullName evidence="3">Phosphoribosyl-ATP pyrophosphohydrolase</fullName>
    </recommendedName>
</protein>
<dbReference type="CDD" id="cd11532">
    <property type="entry name" value="NTP-PPase_COG4997"/>
    <property type="match status" value="1"/>
</dbReference>
<sequence>MERYNKLIRDRIPEIIHEAGKVPVVKHLNQAEHFEQARLKLYEEIKEYEETNIDEESLEELADILELVYTLGKMHGASFEELSRIREEKREKRGGFEKGLFLEEVLDHE</sequence>
<dbReference type="SUPFAM" id="SSF101386">
    <property type="entry name" value="all-alpha NTP pyrophosphatases"/>
    <property type="match status" value="1"/>
</dbReference>
<gene>
    <name evidence="1" type="ORF">NCTC13163_02177</name>
</gene>
<evidence type="ECO:0000313" key="2">
    <source>
        <dbReference type="Proteomes" id="UP000254060"/>
    </source>
</evidence>
<dbReference type="AlphaFoldDB" id="A0A377FVH5"/>
<dbReference type="EMBL" id="UGGP01000001">
    <property type="protein sequence ID" value="STO08799.1"/>
    <property type="molecule type" value="Genomic_DNA"/>
</dbReference>
<dbReference type="RefSeq" id="WP_029335683.1">
    <property type="nucleotide sequence ID" value="NZ_UGGP01000001.1"/>
</dbReference>
<proteinExistence type="predicted"/>
<reference evidence="1 2" key="1">
    <citation type="submission" date="2018-06" db="EMBL/GenBank/DDBJ databases">
        <authorList>
            <consortium name="Pathogen Informatics"/>
            <person name="Doyle S."/>
        </authorList>
    </citation>
    <scope>NUCLEOTIDE SEQUENCE [LARGE SCALE GENOMIC DNA]</scope>
    <source>
        <strain evidence="1 2">NCTC13163</strain>
    </source>
</reference>
<accession>A0A377FVH5</accession>
<dbReference type="OrthoDB" id="9813491at2"/>
<evidence type="ECO:0008006" key="3">
    <source>
        <dbReference type="Google" id="ProtNLM"/>
    </source>
</evidence>
<dbReference type="STRING" id="1397694.GCA_000702585_02665"/>